<protein>
    <submittedName>
        <fullName evidence="3">S9 family peptidase</fullName>
    </submittedName>
</protein>
<dbReference type="EMBL" id="CP063845">
    <property type="protein sequence ID" value="UFP93423.1"/>
    <property type="molecule type" value="Genomic_DNA"/>
</dbReference>
<evidence type="ECO:0000313" key="3">
    <source>
        <dbReference type="EMBL" id="UFP93423.1"/>
    </source>
</evidence>
<keyword evidence="1" id="KW-0378">Hydrolase</keyword>
<dbReference type="InterPro" id="IPR011042">
    <property type="entry name" value="6-blade_b-propeller_TolB-like"/>
</dbReference>
<dbReference type="PANTHER" id="PTHR42776">
    <property type="entry name" value="SERINE PEPTIDASE S9 FAMILY MEMBER"/>
    <property type="match status" value="1"/>
</dbReference>
<dbReference type="Gene3D" id="3.40.50.1820">
    <property type="entry name" value="alpha/beta hydrolase"/>
    <property type="match status" value="1"/>
</dbReference>
<dbReference type="PANTHER" id="PTHR42776:SF27">
    <property type="entry name" value="DIPEPTIDYL PEPTIDASE FAMILY MEMBER 6"/>
    <property type="match status" value="1"/>
</dbReference>
<sequence length="667" mass="72974">MKHLRGLSLLLVLTGFAAAGTLLAVPAMAELPPLIPREVLFGNPERTSPRLSPDGKRLAWLAPDTNNVLQVWVKTVGKNDDKVVTADKKRGIRFFTWAYNNRTLIYQQDLDGDENFHLYGVDLPTGQVRDFTPFKGVRAGIAAIDPAYPDGVLISLNQRNPQLFDIYRLDLKTGKLKLDTENPGDVLGWGADAKLAVRAAQVKTPDGGTEIRIRDSAKAPWKSWLKAGPTEILEFVDFTADGQSAVLRSSLGSDTARVVLKGINKKNDKVLAADARVDAKSVLIQPRTRLVQAVSFAPGRTEWRVVSPSVEADFAALEKVFDGDFAVVNRNADDSTWLVAFTSDRSSVRYYTWNRRTKKAALLLVQQPKLEGLPLAKMEPVTITARDGLKLNAYLTTPVGVPARKLPMVLFVHGGPWSRDDWGYDPYAQWFANRGYAVLQVNFRGSTGYGKNFLNAGNRQWGLKMHEDLIDAVNWAAGTLGLADPKKVAIYGGSYGGYAALAGLAFTPEVFACGVDIVGPSNIKTLINSIPPYWKTFRSELDLRVGNVDDPRDAELIKNASPLFKADQIRRPLLIGQGANDPRVKQAESEQIVEAIEKNGGQVTYVVYPDEGHGFARPENRIDFNARAEKFLADCLGGRSEPMPSDPIVGATAVVKQIGPKASSAAP</sequence>
<dbReference type="RefSeq" id="WP_230840426.1">
    <property type="nucleotide sequence ID" value="NZ_CP063845.1"/>
</dbReference>
<evidence type="ECO:0000313" key="4">
    <source>
        <dbReference type="Proteomes" id="UP001054846"/>
    </source>
</evidence>
<organism evidence="3 4">
    <name type="scientific">Gloeobacter morelensis MG652769</name>
    <dbReference type="NCBI Taxonomy" id="2781736"/>
    <lineage>
        <taxon>Bacteria</taxon>
        <taxon>Bacillati</taxon>
        <taxon>Cyanobacteriota</taxon>
        <taxon>Cyanophyceae</taxon>
        <taxon>Gloeobacterales</taxon>
        <taxon>Gloeobacteraceae</taxon>
        <taxon>Gloeobacter</taxon>
        <taxon>Gloeobacter morelensis</taxon>
    </lineage>
</organism>
<dbReference type="InterPro" id="IPR001375">
    <property type="entry name" value="Peptidase_S9_cat"/>
</dbReference>
<dbReference type="Gene3D" id="2.120.10.30">
    <property type="entry name" value="TolB, C-terminal domain"/>
    <property type="match status" value="1"/>
</dbReference>
<evidence type="ECO:0000256" key="1">
    <source>
        <dbReference type="ARBA" id="ARBA00022801"/>
    </source>
</evidence>
<evidence type="ECO:0000259" key="2">
    <source>
        <dbReference type="Pfam" id="PF00326"/>
    </source>
</evidence>
<dbReference type="InterPro" id="IPR029058">
    <property type="entry name" value="AB_hydrolase_fold"/>
</dbReference>
<reference evidence="3 4" key="1">
    <citation type="journal article" date="2021" name="Genome Biol. Evol.">
        <title>Complete Genome Sequencing of a Novel Gloeobacter Species from a Waterfall Cave in Mexico.</title>
        <authorList>
            <person name="Saw J.H."/>
            <person name="Cardona T."/>
            <person name="Montejano G."/>
        </authorList>
    </citation>
    <scope>NUCLEOTIDE SEQUENCE [LARGE SCALE GENOMIC DNA]</scope>
    <source>
        <strain evidence="3">MG652769</strain>
    </source>
</reference>
<dbReference type="SUPFAM" id="SSF53474">
    <property type="entry name" value="alpha/beta-Hydrolases"/>
    <property type="match status" value="1"/>
</dbReference>
<feature type="domain" description="Peptidase S9 prolyl oligopeptidase catalytic" evidence="2">
    <location>
        <begin position="424"/>
        <end position="638"/>
    </location>
</feature>
<proteinExistence type="predicted"/>
<dbReference type="Proteomes" id="UP001054846">
    <property type="component" value="Chromosome"/>
</dbReference>
<dbReference type="SUPFAM" id="SSF82171">
    <property type="entry name" value="DPP6 N-terminal domain-like"/>
    <property type="match status" value="1"/>
</dbReference>
<gene>
    <name evidence="3" type="ORF">ISF26_16695</name>
</gene>
<dbReference type="Pfam" id="PF00326">
    <property type="entry name" value="Peptidase_S9"/>
    <property type="match status" value="1"/>
</dbReference>
<accession>A0ABY3PIP3</accession>
<keyword evidence="4" id="KW-1185">Reference proteome</keyword>
<name>A0ABY3PIP3_9CYAN</name>